<dbReference type="AlphaFoldDB" id="A0A8J3GD01"/>
<evidence type="ECO:0000256" key="1">
    <source>
        <dbReference type="SAM" id="Phobius"/>
    </source>
</evidence>
<keyword evidence="1" id="KW-1133">Transmembrane helix</keyword>
<keyword evidence="1" id="KW-0812">Transmembrane</keyword>
<name>A0A8J3GD01_9BACT</name>
<feature type="transmembrane region" description="Helical" evidence="1">
    <location>
        <begin position="34"/>
        <end position="54"/>
    </location>
</feature>
<reference evidence="2" key="1">
    <citation type="journal article" date="2014" name="Int. J. Syst. Evol. Microbiol.">
        <title>Complete genome sequence of Corynebacterium casei LMG S-19264T (=DSM 44701T), isolated from a smear-ripened cheese.</title>
        <authorList>
            <consortium name="US DOE Joint Genome Institute (JGI-PGF)"/>
            <person name="Walter F."/>
            <person name="Albersmeier A."/>
            <person name="Kalinowski J."/>
            <person name="Ruckert C."/>
        </authorList>
    </citation>
    <scope>NUCLEOTIDE SEQUENCE</scope>
    <source>
        <strain evidence="2">KCTC 12870</strain>
    </source>
</reference>
<sequence length="68" mass="7480">MLRYLIGHLLLITLTAPWIFLAVGQETMVAGLPLWVIYSVAASVVYAIFVAISYGRLWNRAGGQEGVE</sequence>
<dbReference type="RefSeq" id="WP_189511656.1">
    <property type="nucleotide sequence ID" value="NZ_BMXG01000003.1"/>
</dbReference>
<dbReference type="EMBL" id="BMXG01000003">
    <property type="protein sequence ID" value="GHB93236.1"/>
    <property type="molecule type" value="Genomic_DNA"/>
</dbReference>
<dbReference type="Proteomes" id="UP000642829">
    <property type="component" value="Unassembled WGS sequence"/>
</dbReference>
<evidence type="ECO:0008006" key="4">
    <source>
        <dbReference type="Google" id="ProtNLM"/>
    </source>
</evidence>
<reference evidence="2" key="2">
    <citation type="submission" date="2020-09" db="EMBL/GenBank/DDBJ databases">
        <authorList>
            <person name="Sun Q."/>
            <person name="Kim S."/>
        </authorList>
    </citation>
    <scope>NUCLEOTIDE SEQUENCE</scope>
    <source>
        <strain evidence="2">KCTC 12870</strain>
    </source>
</reference>
<accession>A0A8J3GD01</accession>
<keyword evidence="3" id="KW-1185">Reference proteome</keyword>
<protein>
    <recommendedName>
        <fullName evidence="4">DUF3311 domain-containing protein</fullName>
    </recommendedName>
</protein>
<evidence type="ECO:0000313" key="2">
    <source>
        <dbReference type="EMBL" id="GHB93236.1"/>
    </source>
</evidence>
<evidence type="ECO:0000313" key="3">
    <source>
        <dbReference type="Proteomes" id="UP000642829"/>
    </source>
</evidence>
<gene>
    <name evidence="2" type="ORF">GCM10007047_05680</name>
</gene>
<proteinExistence type="predicted"/>
<keyword evidence="1" id="KW-0472">Membrane</keyword>
<organism evidence="2 3">
    <name type="scientific">Cerasicoccus arenae</name>
    <dbReference type="NCBI Taxonomy" id="424488"/>
    <lineage>
        <taxon>Bacteria</taxon>
        <taxon>Pseudomonadati</taxon>
        <taxon>Verrucomicrobiota</taxon>
        <taxon>Opitutia</taxon>
        <taxon>Puniceicoccales</taxon>
        <taxon>Cerasicoccaceae</taxon>
        <taxon>Cerasicoccus</taxon>
    </lineage>
</organism>
<comment type="caution">
    <text evidence="2">The sequence shown here is derived from an EMBL/GenBank/DDBJ whole genome shotgun (WGS) entry which is preliminary data.</text>
</comment>